<dbReference type="GO" id="GO:0003713">
    <property type="term" value="F:transcription coactivator activity"/>
    <property type="evidence" value="ECO:0007669"/>
    <property type="project" value="TreeGrafter"/>
</dbReference>
<protein>
    <submittedName>
        <fullName evidence="2">Uncharacterized protein</fullName>
    </submittedName>
</protein>
<feature type="compositionally biased region" description="Basic and acidic residues" evidence="1">
    <location>
        <begin position="477"/>
        <end position="489"/>
    </location>
</feature>
<feature type="compositionally biased region" description="Low complexity" evidence="1">
    <location>
        <begin position="506"/>
        <end position="517"/>
    </location>
</feature>
<dbReference type="GO" id="GO:0045944">
    <property type="term" value="P:positive regulation of transcription by RNA polymerase II"/>
    <property type="evidence" value="ECO:0007669"/>
    <property type="project" value="TreeGrafter"/>
</dbReference>
<dbReference type="Proteomes" id="UP000054632">
    <property type="component" value="Unassembled WGS sequence"/>
</dbReference>
<dbReference type="GO" id="GO:0016592">
    <property type="term" value="C:mediator complex"/>
    <property type="evidence" value="ECO:0007669"/>
    <property type="project" value="TreeGrafter"/>
</dbReference>
<evidence type="ECO:0000256" key="1">
    <source>
        <dbReference type="SAM" id="MobiDB-lite"/>
    </source>
</evidence>
<gene>
    <name evidence="2" type="ORF">T4A_10134</name>
</gene>
<dbReference type="PANTHER" id="PTHR46007:SF12">
    <property type="entry name" value="C2H2-TYPE DOMAIN-CONTAINING PROTEIN-RELATED"/>
    <property type="match status" value="1"/>
</dbReference>
<dbReference type="InterPro" id="IPR051647">
    <property type="entry name" value="Mediator_comp_sub12"/>
</dbReference>
<dbReference type="AlphaFoldDB" id="A0A0V1F114"/>
<dbReference type="PANTHER" id="PTHR46007">
    <property type="entry name" value="MEDIATOR OF RNA POLYMERASE II TRANSCRIPTION SUBUNIT 12"/>
    <property type="match status" value="1"/>
</dbReference>
<evidence type="ECO:0000313" key="2">
    <source>
        <dbReference type="EMBL" id="KRY79849.1"/>
    </source>
</evidence>
<proteinExistence type="predicted"/>
<accession>A0A0V1F114</accession>
<comment type="caution">
    <text evidence="2">The sequence shown here is derived from an EMBL/GenBank/DDBJ whole genome shotgun (WGS) entry which is preliminary data.</text>
</comment>
<dbReference type="EMBL" id="JYDR01000001">
    <property type="protein sequence ID" value="KRY79849.1"/>
    <property type="molecule type" value="Genomic_DNA"/>
</dbReference>
<name>A0A0V1F114_TRIPS</name>
<evidence type="ECO:0000313" key="3">
    <source>
        <dbReference type="Proteomes" id="UP000054632"/>
    </source>
</evidence>
<feature type="compositionally biased region" description="Polar residues" evidence="1">
    <location>
        <begin position="746"/>
        <end position="756"/>
    </location>
</feature>
<organism evidence="2 3">
    <name type="scientific">Trichinella pseudospiralis</name>
    <name type="common">Parasitic roundworm</name>
    <dbReference type="NCBI Taxonomy" id="6337"/>
    <lineage>
        <taxon>Eukaryota</taxon>
        <taxon>Metazoa</taxon>
        <taxon>Ecdysozoa</taxon>
        <taxon>Nematoda</taxon>
        <taxon>Enoplea</taxon>
        <taxon>Dorylaimia</taxon>
        <taxon>Trichinellida</taxon>
        <taxon>Trichinellidae</taxon>
        <taxon>Trichinella</taxon>
    </lineage>
</organism>
<reference evidence="2 3" key="1">
    <citation type="submission" date="2015-01" db="EMBL/GenBank/DDBJ databases">
        <title>Evolution of Trichinella species and genotypes.</title>
        <authorList>
            <person name="Korhonen P.K."/>
            <person name="Edoardo P."/>
            <person name="Giuseppe L.R."/>
            <person name="Gasser R.B."/>
        </authorList>
    </citation>
    <scope>NUCLEOTIDE SEQUENCE [LARGE SCALE GENOMIC DNA]</scope>
    <source>
        <strain evidence="2">ISS13</strain>
    </source>
</reference>
<feature type="region of interest" description="Disordered" evidence="1">
    <location>
        <begin position="630"/>
        <end position="658"/>
    </location>
</feature>
<feature type="region of interest" description="Disordered" evidence="1">
    <location>
        <begin position="454"/>
        <end position="489"/>
    </location>
</feature>
<feature type="region of interest" description="Disordered" evidence="1">
    <location>
        <begin position="501"/>
        <end position="530"/>
    </location>
</feature>
<feature type="region of interest" description="Disordered" evidence="1">
    <location>
        <begin position="737"/>
        <end position="796"/>
    </location>
</feature>
<sequence>MTHNNLAYLAKWILWKRKSSCPELFLNSRKILLLFSYLEMNSQSQYFMFHNGERPALSSPAGPHHHLGATAGPHQQWDWYRNCVDAATAAAFPFSAMGTAATDRSTQFILPNLYSSFNQSQAGPTLAVPTKDNGSSACMSTASQVLPGSISNHHPHPNLATAQRPAANFPMPTHLDQTALPSSMYFPTPASVASMRSFGGNDYVASHVGAPPMFGTGTTMLDSQTATMAALANHCNTNFYGAAGGYSSQATMHNACVSMPPPSATPVAVNSQKSSAESPSIAVLPQHVLQHQQQADDVTLLKLVASRGQLNSSSNKTALDLYSQQQQSSRDLSFNNCFLSNMLRDQQQQHLQSQSYCKSAASPQYAFKAAEQTMQIPLSADLSRYAAAAATAYAGPTSTQQLDYLSTGASTSAYSEQNTFDAYITRTNEQNSLQPPPNMTVHEIYANEAMQSRLLVSSSTQQQQQQQRPKQRRDKAKRKEREIAEVDQALDRHLSMLAKRNEDMQHQQQQQQQQQQQHQHHHLQQQPPQLRPVSRTPFVESLEQLKAPLVLVIPSSLSANHQEQHALQQTTSPIRFSPISPACSPSPFTATTSATSATGAVSVLDRQDEFWPKHKMSRLYLVDPLVEVNRQQDSSPVRKPSISKVPVYKKSQKVTNETSNDVASIADCGSPYSFTEEEEKSGLQSSKMSTNVHSAADMPASPAVVGLQERLIEDEVKQKLLNICTLHPELKGIDGGSGATTTAASCTNSHGGSSTKSGRKKRPNTTLSTYPVPPHPCESACNNNNNNTGSVSPSISADGGALPRVILRIPKERLGSYEPTASTSSPYPVGDETVDLEMQMQQGRCFSGVVHNNNNNNNISNNNSNNNNEGIIQTNNNIGGSPLNSMINYLPSPYNRTPPFVDHTSMLATTVAGATATLTTTIAAATTTDVIITAAAATNTATNICTSTTAATTSTKALPQLQPTPLLPPLQPVLIDRFDDVFHESKTENSSDSGIVCDAKMESPAYGSMHKDSCMGDSSASMLVAPNMCNYATAYPTLQAAFAMNSNSLPKTVNTYTPDMYTPSNQVMF</sequence>